<dbReference type="InterPro" id="IPR003615">
    <property type="entry name" value="HNH_nuc"/>
</dbReference>
<accession>A0A6L5X7Q4</accession>
<comment type="caution">
    <text evidence="3">The sequence shown here is derived from an EMBL/GenBank/DDBJ whole genome shotgun (WGS) entry which is preliminary data.</text>
</comment>
<dbReference type="PANTHER" id="PTHR39639:SF1">
    <property type="entry name" value="DUF262 DOMAIN-CONTAINING PROTEIN"/>
    <property type="match status" value="1"/>
</dbReference>
<dbReference type="Proteomes" id="UP000483362">
    <property type="component" value="Unassembled WGS sequence"/>
</dbReference>
<dbReference type="Gene3D" id="1.10.30.50">
    <property type="match status" value="1"/>
</dbReference>
<evidence type="ECO:0000259" key="2">
    <source>
        <dbReference type="Pfam" id="PF03235"/>
    </source>
</evidence>
<dbReference type="GO" id="GO:0003676">
    <property type="term" value="F:nucleic acid binding"/>
    <property type="evidence" value="ECO:0007669"/>
    <property type="project" value="InterPro"/>
</dbReference>
<dbReference type="RefSeq" id="WP_154327914.1">
    <property type="nucleotide sequence ID" value="NZ_CP045696.1"/>
</dbReference>
<dbReference type="Pfam" id="PF01844">
    <property type="entry name" value="HNH"/>
    <property type="match status" value="1"/>
</dbReference>
<name>A0A6L5X7Q4_9BACT</name>
<organism evidence="3 4">
    <name type="scientific">Sodaliphilus pleomorphus</name>
    <dbReference type="NCBI Taxonomy" id="2606626"/>
    <lineage>
        <taxon>Bacteria</taxon>
        <taxon>Pseudomonadati</taxon>
        <taxon>Bacteroidota</taxon>
        <taxon>Bacteroidia</taxon>
        <taxon>Bacteroidales</taxon>
        <taxon>Muribaculaceae</taxon>
        <taxon>Sodaliphilus</taxon>
    </lineage>
</organism>
<dbReference type="EMBL" id="VULT01000001">
    <property type="protein sequence ID" value="MSS16300.1"/>
    <property type="molecule type" value="Genomic_DNA"/>
</dbReference>
<dbReference type="InterPro" id="IPR004919">
    <property type="entry name" value="GmrSD_N"/>
</dbReference>
<evidence type="ECO:0000259" key="1">
    <source>
        <dbReference type="Pfam" id="PF01844"/>
    </source>
</evidence>
<dbReference type="Pfam" id="PF03235">
    <property type="entry name" value="GmrSD_N"/>
    <property type="match status" value="1"/>
</dbReference>
<dbReference type="InterPro" id="IPR002711">
    <property type="entry name" value="HNH"/>
</dbReference>
<feature type="domain" description="GmrSD restriction endonucleases N-terminal" evidence="2">
    <location>
        <begin position="29"/>
        <end position="162"/>
    </location>
</feature>
<proteinExistence type="predicted"/>
<dbReference type="GO" id="GO:0004519">
    <property type="term" value="F:endonuclease activity"/>
    <property type="evidence" value="ECO:0007669"/>
    <property type="project" value="InterPro"/>
</dbReference>
<dbReference type="GO" id="GO:0008270">
    <property type="term" value="F:zinc ion binding"/>
    <property type="evidence" value="ECO:0007669"/>
    <property type="project" value="InterPro"/>
</dbReference>
<dbReference type="CDD" id="cd00085">
    <property type="entry name" value="HNHc"/>
    <property type="match status" value="1"/>
</dbReference>
<protein>
    <submittedName>
        <fullName evidence="3">DUF262 domain-containing protein</fullName>
    </submittedName>
</protein>
<evidence type="ECO:0000313" key="3">
    <source>
        <dbReference type="EMBL" id="MSS16300.1"/>
    </source>
</evidence>
<feature type="domain" description="HNH" evidence="1">
    <location>
        <begin position="333"/>
        <end position="386"/>
    </location>
</feature>
<reference evidence="3 4" key="1">
    <citation type="submission" date="2019-08" db="EMBL/GenBank/DDBJ databases">
        <title>In-depth cultivation of the pig gut microbiome towards novel bacterial diversity and tailored functional studies.</title>
        <authorList>
            <person name="Wylensek D."/>
            <person name="Hitch T.C.A."/>
            <person name="Clavel T."/>
        </authorList>
    </citation>
    <scope>NUCLEOTIDE SEQUENCE [LARGE SCALE GENOMIC DNA]</scope>
    <source>
        <strain evidence="3 4">Oil-RF-744-WCA-WT-10</strain>
    </source>
</reference>
<evidence type="ECO:0000313" key="4">
    <source>
        <dbReference type="Proteomes" id="UP000483362"/>
    </source>
</evidence>
<keyword evidence="4" id="KW-1185">Reference proteome</keyword>
<dbReference type="PANTHER" id="PTHR39639">
    <property type="entry name" value="CHROMOSOME 16, WHOLE GENOME SHOTGUN SEQUENCE"/>
    <property type="match status" value="1"/>
</dbReference>
<dbReference type="AlphaFoldDB" id="A0A6L5X7Q4"/>
<sequence>MNTELHTDITIGDICKGFVYNEQEGKGLFGMNGQLIIQPEYQRNYIYNDGRKDVAVIDSVLHGYPLGLIYLNRRPDGQLEVLDGQQRITSLGRFLTNKLTVRYDGREQKYYSLNAELQQLFSDTPLTIYICEGTEEEIKKWFKIINIAGVPLNNQEMYNAIYSGPFVTALKAVYSNSLNPMQQKWGTYVKGDPKRQEVLATALDWASHGDTEGYMAAHRQDADITPVTTCFDSVIDWVSATFPTPHSEQKGLPWGTLYEKYHNTPYNPDEVDRRVSELMQDDAVNDKRGIFEYVLGGCTDPKLLNIRLFDKHTIKTVYERQTAEAKAKGISNCPYCAMSSGPNHSRIWKLTEMDADHVTAWSRGGSTDISNCQMLCKTHNRAKGNR</sequence>
<gene>
    <name evidence="3" type="ORF">FYJ29_00710</name>
</gene>